<dbReference type="Gramene" id="TraesCS2D03G1175700.1">
    <property type="protein sequence ID" value="TraesCS2D03G1175700.1.CDS"/>
    <property type="gene ID" value="TraesCS2D03G1175700"/>
</dbReference>
<evidence type="ECO:0000313" key="4">
    <source>
        <dbReference type="Proteomes" id="UP000019116"/>
    </source>
</evidence>
<evidence type="ECO:0000313" key="3">
    <source>
        <dbReference type="EnsemblPlants" id="TraesCS2D02G527900.1"/>
    </source>
</evidence>
<dbReference type="Gene3D" id="3.30.559.10">
    <property type="entry name" value="Chloramphenicol acetyltransferase-like domain"/>
    <property type="match status" value="2"/>
</dbReference>
<dbReference type="Proteomes" id="UP000019116">
    <property type="component" value="Chromosome 2D"/>
</dbReference>
<dbReference type="EnsemblPlants" id="TraesCS2D02G527900.1">
    <property type="protein sequence ID" value="TraesCS2D02G527900.1"/>
    <property type="gene ID" value="TraesCS2D02G527900"/>
</dbReference>
<evidence type="ECO:0000256" key="2">
    <source>
        <dbReference type="ARBA" id="ARBA00023315"/>
    </source>
</evidence>
<name>A0A3B6DLX2_WHEAT</name>
<evidence type="ECO:0008006" key="5">
    <source>
        <dbReference type="Google" id="ProtNLM"/>
    </source>
</evidence>
<sequence>MGELPTPVLAVQATRFEGGVAVGLTVHHAIVDGRSLWTFVEAWATVCRGEMPAATPCFDRSHVKLPGGEGLARSVLRKFLPNLPLAAPPAWLEEERTRFTRRTFTLDAQDIQRLKQHIVRLGEASGASRPPRPPSTFAAVAALAWTCFFRCKSFASDDDDDMLLFFFTDVRDRLDPPIEAGYMGVCLWPCFASLPARELRGEFALALAVAASAVREEVRKMREVPVATWGFLTSWWAGRPMDRLMNVSGSPRFRAYEGADFGWGKPKRTESIRMNHDGQIALMGAGDGHGVQVSVSLLQPAQMDLFKSHFLDLLGLTKNN</sequence>
<proteinExistence type="predicted"/>
<evidence type="ECO:0000256" key="1">
    <source>
        <dbReference type="ARBA" id="ARBA00022679"/>
    </source>
</evidence>
<dbReference type="PaxDb" id="4565-Traes_2DL_B528AE68E.1"/>
<keyword evidence="2" id="KW-0012">Acyltransferase</keyword>
<keyword evidence="1" id="KW-0808">Transferase</keyword>
<dbReference type="OMA" id="WLEEERT"/>
<dbReference type="Gramene" id="TraesCLE_scaffold_134958_01G000200.1">
    <property type="protein sequence ID" value="TraesCLE_scaffold_134958_01G000200.1"/>
    <property type="gene ID" value="TraesCLE_scaffold_134958_01G000200"/>
</dbReference>
<dbReference type="GO" id="GO:0016747">
    <property type="term" value="F:acyltransferase activity, transferring groups other than amino-acyl groups"/>
    <property type="evidence" value="ECO:0007669"/>
    <property type="project" value="UniProtKB-ARBA"/>
</dbReference>
<keyword evidence="4" id="KW-1185">Reference proteome</keyword>
<dbReference type="Gramene" id="TraesWEE_scaffold_133437_01G000200.1">
    <property type="protein sequence ID" value="TraesWEE_scaffold_133437_01G000200.1"/>
    <property type="gene ID" value="TraesWEE_scaffold_133437_01G000200"/>
</dbReference>
<dbReference type="PANTHER" id="PTHR31625">
    <property type="match status" value="1"/>
</dbReference>
<dbReference type="AlphaFoldDB" id="A0A3B6DLX2"/>
<protein>
    <recommendedName>
        <fullName evidence="5">Anthocyanin 5-aromatic acyltransferase</fullName>
    </recommendedName>
</protein>
<dbReference type="SMR" id="A0A3B6DLX2"/>
<dbReference type="Gramene" id="TraesROB_scaffold_103781_01G000200.1">
    <property type="protein sequence ID" value="TraesROB_scaffold_103781_01G000200.1"/>
    <property type="gene ID" value="TraesROB_scaffold_103781_01G000200"/>
</dbReference>
<dbReference type="Gramene" id="TraesCAD_scaffold_165099_01G000200.1">
    <property type="protein sequence ID" value="TraesCAD_scaffold_165099_01G000200.1"/>
    <property type="gene ID" value="TraesCAD_scaffold_165099_01G000200"/>
</dbReference>
<reference evidence="3" key="2">
    <citation type="submission" date="2018-10" db="UniProtKB">
        <authorList>
            <consortium name="EnsemblPlants"/>
        </authorList>
    </citation>
    <scope>IDENTIFICATION</scope>
</reference>
<dbReference type="Gramene" id="TraesCS2D02G527900.1">
    <property type="protein sequence ID" value="TraesCS2D02G527900.1"/>
    <property type="gene ID" value="TraesCS2D02G527900"/>
</dbReference>
<dbReference type="InterPro" id="IPR023213">
    <property type="entry name" value="CAT-like_dom_sf"/>
</dbReference>
<accession>A0A3B6DLX2</accession>
<dbReference type="OrthoDB" id="667639at2759"/>
<reference evidence="3" key="1">
    <citation type="submission" date="2018-08" db="EMBL/GenBank/DDBJ databases">
        <authorList>
            <person name="Rossello M."/>
        </authorList>
    </citation>
    <scope>NUCLEOTIDE SEQUENCE [LARGE SCALE GENOMIC DNA]</scope>
    <source>
        <strain evidence="3">cv. Chinese Spring</strain>
    </source>
</reference>
<dbReference type="Gramene" id="TraesKAR2D01G0446830.1">
    <property type="protein sequence ID" value="cds.TraesKAR2D01G0446830.1"/>
    <property type="gene ID" value="TraesKAR2D01G0446830"/>
</dbReference>
<dbReference type="InterPro" id="IPR051504">
    <property type="entry name" value="Plant_metabolite_acyltrans"/>
</dbReference>
<organism evidence="3">
    <name type="scientific">Triticum aestivum</name>
    <name type="common">Wheat</name>
    <dbReference type="NCBI Taxonomy" id="4565"/>
    <lineage>
        <taxon>Eukaryota</taxon>
        <taxon>Viridiplantae</taxon>
        <taxon>Streptophyta</taxon>
        <taxon>Embryophyta</taxon>
        <taxon>Tracheophyta</taxon>
        <taxon>Spermatophyta</taxon>
        <taxon>Magnoliopsida</taxon>
        <taxon>Liliopsida</taxon>
        <taxon>Poales</taxon>
        <taxon>Poaceae</taxon>
        <taxon>BOP clade</taxon>
        <taxon>Pooideae</taxon>
        <taxon>Triticodae</taxon>
        <taxon>Triticeae</taxon>
        <taxon>Triticinae</taxon>
        <taxon>Triticum</taxon>
    </lineage>
</organism>
<dbReference type="Pfam" id="PF02458">
    <property type="entry name" value="Transferase"/>
    <property type="match status" value="1"/>
</dbReference>
<dbReference type="STRING" id="4565.A0A3B6DLX2"/>